<comment type="caution">
    <text evidence="10">The sequence shown here is derived from an EMBL/GenBank/DDBJ whole genome shotgun (WGS) entry which is preliminary data.</text>
</comment>
<keyword evidence="6 7" id="KW-0472">Membrane</keyword>
<sequence length="320" mass="33565">MAQPPQPAGVPGPADRIDAAEVPTAAATPAGLSVPERRDPSRTLLRSFLRSKAGVLSLVVLLGIVVVSLLAGQVAPYDPGQLNPAKSLLKPVWAGGSSDHLLGTDELGRDLLSRLIFGARTALALAFGAATISAVVGTVLGLVGGMNRRWIGPVVDWLCDVQLAFPNIVLALVVITSQGNSISSLLVVLSIFGWVHFARVVRSAVLTLRQADFVLAARGSGGSTLSITFQHILPNVMSSVLVLWTFAVATVLLLVSGLSFLGLGVQPPASDWGQLFASGRAFLIQNPWYAFMPAVAITVTVLCATVLGRTLRTTLNPRTR</sequence>
<evidence type="ECO:0000259" key="9">
    <source>
        <dbReference type="PROSITE" id="PS50928"/>
    </source>
</evidence>
<feature type="transmembrane region" description="Helical" evidence="7">
    <location>
        <begin position="288"/>
        <end position="311"/>
    </location>
</feature>
<comment type="similarity">
    <text evidence="7">Belongs to the binding-protein-dependent transport system permease family.</text>
</comment>
<dbReference type="Pfam" id="PF12911">
    <property type="entry name" value="OppC_N"/>
    <property type="match status" value="1"/>
</dbReference>
<comment type="subcellular location">
    <subcellularLocation>
        <location evidence="1 7">Cell membrane</location>
        <topology evidence="1 7">Multi-pass membrane protein</topology>
    </subcellularLocation>
</comment>
<dbReference type="InterPro" id="IPR035906">
    <property type="entry name" value="MetI-like_sf"/>
</dbReference>
<dbReference type="PANTHER" id="PTHR43386:SF25">
    <property type="entry name" value="PEPTIDE ABC TRANSPORTER PERMEASE PROTEIN"/>
    <property type="match status" value="1"/>
</dbReference>
<organism evidence="10 11">
    <name type="scientific">Dactylosporangium maewongense</name>
    <dbReference type="NCBI Taxonomy" id="634393"/>
    <lineage>
        <taxon>Bacteria</taxon>
        <taxon>Bacillati</taxon>
        <taxon>Actinomycetota</taxon>
        <taxon>Actinomycetes</taxon>
        <taxon>Micromonosporales</taxon>
        <taxon>Micromonosporaceae</taxon>
        <taxon>Dactylosporangium</taxon>
    </lineage>
</organism>
<dbReference type="PROSITE" id="PS50928">
    <property type="entry name" value="ABC_TM1"/>
    <property type="match status" value="1"/>
</dbReference>
<evidence type="ECO:0000256" key="1">
    <source>
        <dbReference type="ARBA" id="ARBA00004651"/>
    </source>
</evidence>
<keyword evidence="2 7" id="KW-0813">Transport</keyword>
<evidence type="ECO:0000256" key="4">
    <source>
        <dbReference type="ARBA" id="ARBA00022692"/>
    </source>
</evidence>
<keyword evidence="11" id="KW-1185">Reference proteome</keyword>
<evidence type="ECO:0000256" key="8">
    <source>
        <dbReference type="SAM" id="MobiDB-lite"/>
    </source>
</evidence>
<keyword evidence="4 7" id="KW-0812">Transmembrane</keyword>
<feature type="transmembrane region" description="Helical" evidence="7">
    <location>
        <begin position="181"/>
        <end position="201"/>
    </location>
</feature>
<dbReference type="PANTHER" id="PTHR43386">
    <property type="entry name" value="OLIGOPEPTIDE TRANSPORT SYSTEM PERMEASE PROTEIN APPC"/>
    <property type="match status" value="1"/>
</dbReference>
<feature type="transmembrane region" description="Helical" evidence="7">
    <location>
        <begin position="55"/>
        <end position="75"/>
    </location>
</feature>
<feature type="compositionally biased region" description="Pro residues" evidence="8">
    <location>
        <begin position="1"/>
        <end position="10"/>
    </location>
</feature>
<evidence type="ECO:0000256" key="2">
    <source>
        <dbReference type="ARBA" id="ARBA00022448"/>
    </source>
</evidence>
<accession>A0ABN2CHJ7</accession>
<evidence type="ECO:0000256" key="3">
    <source>
        <dbReference type="ARBA" id="ARBA00022475"/>
    </source>
</evidence>
<dbReference type="InterPro" id="IPR025966">
    <property type="entry name" value="OppC_N"/>
</dbReference>
<feature type="compositionally biased region" description="Low complexity" evidence="8">
    <location>
        <begin position="11"/>
        <end position="30"/>
    </location>
</feature>
<evidence type="ECO:0000256" key="7">
    <source>
        <dbReference type="RuleBase" id="RU363032"/>
    </source>
</evidence>
<dbReference type="InterPro" id="IPR050366">
    <property type="entry name" value="BP-dependent_transpt_permease"/>
</dbReference>
<feature type="transmembrane region" description="Helical" evidence="7">
    <location>
        <begin position="155"/>
        <end position="175"/>
    </location>
</feature>
<keyword evidence="3" id="KW-1003">Cell membrane</keyword>
<evidence type="ECO:0000313" key="11">
    <source>
        <dbReference type="Proteomes" id="UP001501470"/>
    </source>
</evidence>
<evidence type="ECO:0000256" key="5">
    <source>
        <dbReference type="ARBA" id="ARBA00022989"/>
    </source>
</evidence>
<keyword evidence="5 7" id="KW-1133">Transmembrane helix</keyword>
<feature type="domain" description="ABC transmembrane type-1" evidence="9">
    <location>
        <begin position="119"/>
        <end position="308"/>
    </location>
</feature>
<dbReference type="RefSeq" id="WP_344510723.1">
    <property type="nucleotide sequence ID" value="NZ_BAAAQD010000025.1"/>
</dbReference>
<dbReference type="EMBL" id="BAAAQD010000025">
    <property type="protein sequence ID" value="GAA1556447.1"/>
    <property type="molecule type" value="Genomic_DNA"/>
</dbReference>
<name>A0ABN2CHJ7_9ACTN</name>
<gene>
    <name evidence="10" type="ORF">GCM10009827_091690</name>
</gene>
<protein>
    <submittedName>
        <fullName evidence="10">ABC transporter permease</fullName>
    </submittedName>
</protein>
<evidence type="ECO:0000256" key="6">
    <source>
        <dbReference type="ARBA" id="ARBA00023136"/>
    </source>
</evidence>
<evidence type="ECO:0000313" key="10">
    <source>
        <dbReference type="EMBL" id="GAA1556447.1"/>
    </source>
</evidence>
<dbReference type="CDD" id="cd06261">
    <property type="entry name" value="TM_PBP2"/>
    <property type="match status" value="1"/>
</dbReference>
<dbReference type="InterPro" id="IPR000515">
    <property type="entry name" value="MetI-like"/>
</dbReference>
<feature type="transmembrane region" description="Helical" evidence="7">
    <location>
        <begin position="240"/>
        <end position="263"/>
    </location>
</feature>
<proteinExistence type="inferred from homology"/>
<feature type="region of interest" description="Disordered" evidence="8">
    <location>
        <begin position="1"/>
        <end position="38"/>
    </location>
</feature>
<feature type="transmembrane region" description="Helical" evidence="7">
    <location>
        <begin position="122"/>
        <end position="143"/>
    </location>
</feature>
<dbReference type="Pfam" id="PF00528">
    <property type="entry name" value="BPD_transp_1"/>
    <property type="match status" value="1"/>
</dbReference>
<dbReference type="SUPFAM" id="SSF161098">
    <property type="entry name" value="MetI-like"/>
    <property type="match status" value="1"/>
</dbReference>
<dbReference type="Gene3D" id="1.10.3720.10">
    <property type="entry name" value="MetI-like"/>
    <property type="match status" value="1"/>
</dbReference>
<reference evidence="10 11" key="1">
    <citation type="journal article" date="2019" name="Int. J. Syst. Evol. Microbiol.">
        <title>The Global Catalogue of Microorganisms (GCM) 10K type strain sequencing project: providing services to taxonomists for standard genome sequencing and annotation.</title>
        <authorList>
            <consortium name="The Broad Institute Genomics Platform"/>
            <consortium name="The Broad Institute Genome Sequencing Center for Infectious Disease"/>
            <person name="Wu L."/>
            <person name="Ma J."/>
        </authorList>
    </citation>
    <scope>NUCLEOTIDE SEQUENCE [LARGE SCALE GENOMIC DNA]</scope>
    <source>
        <strain evidence="10 11">JCM 15933</strain>
    </source>
</reference>
<dbReference type="Proteomes" id="UP001501470">
    <property type="component" value="Unassembled WGS sequence"/>
</dbReference>